<keyword evidence="6" id="KW-1185">Reference proteome</keyword>
<dbReference type="InterPro" id="IPR023546">
    <property type="entry name" value="MGMT"/>
</dbReference>
<comment type="similarity">
    <text evidence="2">Belongs to the MGMT family.</text>
</comment>
<accession>A0ABS6EMI7</accession>
<dbReference type="InterPro" id="IPR001497">
    <property type="entry name" value="MethylDNA_cys_MeTrfase_AS"/>
</dbReference>
<dbReference type="Pfam" id="PF02870">
    <property type="entry name" value="Methyltransf_1N"/>
    <property type="match status" value="1"/>
</dbReference>
<protein>
    <recommendedName>
        <fullName evidence="2">Methylated-DNA--protein-cysteine methyltransferase</fullName>
        <ecNumber evidence="2">2.1.1.63</ecNumber>
    </recommendedName>
    <alternativeName>
        <fullName evidence="2">6-O-methylguanine-DNA methyltransferase</fullName>
        <shortName evidence="2">MGMT</shortName>
    </alternativeName>
    <alternativeName>
        <fullName evidence="2">O-6-methylguanine-DNA-alkyltransferase</fullName>
    </alternativeName>
</protein>
<dbReference type="PROSITE" id="PS00374">
    <property type="entry name" value="MGMT"/>
    <property type="match status" value="1"/>
</dbReference>
<comment type="caution">
    <text evidence="5">The sequence shown here is derived from an EMBL/GenBank/DDBJ whole genome shotgun (WGS) entry which is preliminary data.</text>
</comment>
<dbReference type="HAMAP" id="MF_00772">
    <property type="entry name" value="OGT"/>
    <property type="match status" value="1"/>
</dbReference>
<organism evidence="5 6">
    <name type="scientific">Clostridium mobile</name>
    <dbReference type="NCBI Taxonomy" id="2841512"/>
    <lineage>
        <taxon>Bacteria</taxon>
        <taxon>Bacillati</taxon>
        <taxon>Bacillota</taxon>
        <taxon>Clostridia</taxon>
        <taxon>Eubacteriales</taxon>
        <taxon>Clostridiaceae</taxon>
        <taxon>Clostridium</taxon>
    </lineage>
</organism>
<dbReference type="InterPro" id="IPR014048">
    <property type="entry name" value="MethylDNA_cys_MeTrfase_DNA-bd"/>
</dbReference>
<dbReference type="PANTHER" id="PTHR10815">
    <property type="entry name" value="METHYLATED-DNA--PROTEIN-CYSTEINE METHYLTRANSFERASE"/>
    <property type="match status" value="1"/>
</dbReference>
<dbReference type="GO" id="GO:0003908">
    <property type="term" value="F:methylated-DNA-[protein]-cysteine S-methyltransferase activity"/>
    <property type="evidence" value="ECO:0007669"/>
    <property type="project" value="UniProtKB-EC"/>
</dbReference>
<dbReference type="Pfam" id="PF01035">
    <property type="entry name" value="DNA_binding_1"/>
    <property type="match status" value="1"/>
</dbReference>
<dbReference type="NCBIfam" id="TIGR00589">
    <property type="entry name" value="ogt"/>
    <property type="match status" value="1"/>
</dbReference>
<dbReference type="Proteomes" id="UP000726170">
    <property type="component" value="Unassembled WGS sequence"/>
</dbReference>
<keyword evidence="2" id="KW-0227">DNA damage</keyword>
<proteinExistence type="inferred from homology"/>
<comment type="miscellaneous">
    <text evidence="2">This enzyme catalyzes only one turnover and therefore is not strictly catalytic. According to one definition, an enzyme is a biocatalyst that acts repeatedly and over many reaction cycles.</text>
</comment>
<feature type="domain" description="Methylated-DNA-[protein]-cysteine S-methyltransferase DNA binding" evidence="3">
    <location>
        <begin position="69"/>
        <end position="148"/>
    </location>
</feature>
<keyword evidence="2 5" id="KW-0489">Methyltransferase</keyword>
<dbReference type="PANTHER" id="PTHR10815:SF13">
    <property type="entry name" value="METHYLATED-DNA--PROTEIN-CYSTEINE METHYLTRANSFERASE"/>
    <property type="match status" value="1"/>
</dbReference>
<evidence type="ECO:0000256" key="1">
    <source>
        <dbReference type="ARBA" id="ARBA00022490"/>
    </source>
</evidence>
<dbReference type="GO" id="GO:0032259">
    <property type="term" value="P:methylation"/>
    <property type="evidence" value="ECO:0007669"/>
    <property type="project" value="UniProtKB-KW"/>
</dbReference>
<evidence type="ECO:0000259" key="3">
    <source>
        <dbReference type="Pfam" id="PF01035"/>
    </source>
</evidence>
<sequence>MYIGYYKSPIGLIEIGCDEKNILKLNFVDSKLELEKKNDLLVLCLEELDEYFLGKRKTFSVPCAFNGTEFQKSVWIALTKIPYGDTCTYKDIAINIGNPKAVRAVGGANNKNKISIILPCHRVIGSNGNLIGYGGELWRKEWLLEHEKNYL</sequence>
<evidence type="ECO:0000259" key="4">
    <source>
        <dbReference type="Pfam" id="PF02870"/>
    </source>
</evidence>
<keyword evidence="2" id="KW-0234">DNA repair</keyword>
<dbReference type="InterPro" id="IPR008332">
    <property type="entry name" value="MethylG_MeTrfase_N"/>
</dbReference>
<evidence type="ECO:0000313" key="5">
    <source>
        <dbReference type="EMBL" id="MBU5486342.1"/>
    </source>
</evidence>
<gene>
    <name evidence="5" type="ORF">KQI86_18695</name>
</gene>
<evidence type="ECO:0000313" key="6">
    <source>
        <dbReference type="Proteomes" id="UP000726170"/>
    </source>
</evidence>
<comment type="catalytic activity">
    <reaction evidence="2">
        <text>a 4-O-methyl-thymidine in DNA + L-cysteinyl-[protein] = a thymidine in DNA + S-methyl-L-cysteinyl-[protein]</text>
        <dbReference type="Rhea" id="RHEA:53428"/>
        <dbReference type="Rhea" id="RHEA-COMP:10131"/>
        <dbReference type="Rhea" id="RHEA-COMP:10132"/>
        <dbReference type="Rhea" id="RHEA-COMP:13555"/>
        <dbReference type="Rhea" id="RHEA-COMP:13556"/>
        <dbReference type="ChEBI" id="CHEBI:29950"/>
        <dbReference type="ChEBI" id="CHEBI:82612"/>
        <dbReference type="ChEBI" id="CHEBI:137386"/>
        <dbReference type="ChEBI" id="CHEBI:137387"/>
        <dbReference type="EC" id="2.1.1.63"/>
    </reaction>
</comment>
<dbReference type="CDD" id="cd06445">
    <property type="entry name" value="ATase"/>
    <property type="match status" value="1"/>
</dbReference>
<evidence type="ECO:0000256" key="2">
    <source>
        <dbReference type="HAMAP-Rule" id="MF_00772"/>
    </source>
</evidence>
<comment type="catalytic activity">
    <reaction evidence="2">
        <text>a 6-O-methyl-2'-deoxyguanosine in DNA + L-cysteinyl-[protein] = S-methyl-L-cysteinyl-[protein] + a 2'-deoxyguanosine in DNA</text>
        <dbReference type="Rhea" id="RHEA:24000"/>
        <dbReference type="Rhea" id="RHEA-COMP:10131"/>
        <dbReference type="Rhea" id="RHEA-COMP:10132"/>
        <dbReference type="Rhea" id="RHEA-COMP:11367"/>
        <dbReference type="Rhea" id="RHEA-COMP:11368"/>
        <dbReference type="ChEBI" id="CHEBI:29950"/>
        <dbReference type="ChEBI" id="CHEBI:82612"/>
        <dbReference type="ChEBI" id="CHEBI:85445"/>
        <dbReference type="ChEBI" id="CHEBI:85448"/>
        <dbReference type="EC" id="2.1.1.63"/>
    </reaction>
</comment>
<keyword evidence="2 5" id="KW-0808">Transferase</keyword>
<feature type="active site" description="Nucleophile; methyl group acceptor" evidence="2">
    <location>
        <position position="120"/>
    </location>
</feature>
<comment type="subcellular location">
    <subcellularLocation>
        <location evidence="2">Cytoplasm</location>
    </subcellularLocation>
</comment>
<dbReference type="EMBL" id="JAHLQF010000005">
    <property type="protein sequence ID" value="MBU5486342.1"/>
    <property type="molecule type" value="Genomic_DNA"/>
</dbReference>
<dbReference type="EC" id="2.1.1.63" evidence="2"/>
<dbReference type="RefSeq" id="WP_216440944.1">
    <property type="nucleotide sequence ID" value="NZ_JAHLQF010000005.1"/>
</dbReference>
<reference evidence="5 6" key="1">
    <citation type="submission" date="2021-06" db="EMBL/GenBank/DDBJ databases">
        <authorList>
            <person name="Sun Q."/>
            <person name="Li D."/>
        </authorList>
    </citation>
    <scope>NUCLEOTIDE SEQUENCE [LARGE SCALE GENOMIC DNA]</scope>
    <source>
        <strain evidence="5 6">MSJ-11</strain>
    </source>
</reference>
<comment type="function">
    <text evidence="2">Involved in the cellular defense against the biological effects of O6-methylguanine (O6-MeG) and O4-methylthymine (O4-MeT) in DNA. Repairs the methylated nucleobase in DNA by stoichiometrically transferring the methyl group to a cysteine residue in the enzyme. This is a suicide reaction: the enzyme is irreversibly inactivated.</text>
</comment>
<name>A0ABS6EMI7_9CLOT</name>
<feature type="domain" description="Methylguanine DNA methyltransferase ribonuclease-like" evidence="4">
    <location>
        <begin position="1"/>
        <end position="63"/>
    </location>
</feature>
<keyword evidence="1 2" id="KW-0963">Cytoplasm</keyword>